<keyword evidence="2" id="KW-0808">Transferase</keyword>
<evidence type="ECO:0000256" key="3">
    <source>
        <dbReference type="ARBA" id="ARBA00022691"/>
    </source>
</evidence>
<organism evidence="5 6">
    <name type="scientific">Apiospora arundinis</name>
    <dbReference type="NCBI Taxonomy" id="335852"/>
    <lineage>
        <taxon>Eukaryota</taxon>
        <taxon>Fungi</taxon>
        <taxon>Dikarya</taxon>
        <taxon>Ascomycota</taxon>
        <taxon>Pezizomycotina</taxon>
        <taxon>Sordariomycetes</taxon>
        <taxon>Xylariomycetidae</taxon>
        <taxon>Amphisphaeriales</taxon>
        <taxon>Apiosporaceae</taxon>
        <taxon>Apiospora</taxon>
    </lineage>
</organism>
<sequence>MDSNVVGFDVLAEQIESILRNPDSDVSKNEDDQARWRLAEAASKLSISLEKPLDTLRRYGYIHLQSPMAFIGVDSGIFGALAAEPRQFTSAELAQKTGMDPGFLMRLLRYYQALNMICQTGNDHYQANNVTRVLGDGYYGDILRFSHNIMAPASLRLPELLQEMQYGDPTGRTPTAWNAAFGTDQHPFAWFAENPWAKELGLTHMKIQREGRPLCFDGLDFAHRFGQATTDSTPLFVDIGGSMGPQSVAFRQRYPNLAGRVIVQDRPEVIEKANVALADWPSIEAEAHDFFTPQTIHGARIYYLRNVLHDWPDNKCVEILQNTKAGMEEQSVLLIDETALPERDAAPRAAQHDMEVLISLGAKERTQTEWVQLVEKAGLRICEVIKYDEQYEDCLMVAELGLNR</sequence>
<protein>
    <recommendedName>
        <fullName evidence="4">O-methyltransferase C-terminal domain-containing protein</fullName>
    </recommendedName>
</protein>
<keyword evidence="1" id="KW-0489">Methyltransferase</keyword>
<keyword evidence="6" id="KW-1185">Reference proteome</keyword>
<proteinExistence type="predicted"/>
<dbReference type="EMBL" id="JAPCWZ010000005">
    <property type="protein sequence ID" value="KAK8863092.1"/>
    <property type="molecule type" value="Genomic_DNA"/>
</dbReference>
<keyword evidence="3" id="KW-0949">S-adenosyl-L-methionine</keyword>
<evidence type="ECO:0000259" key="4">
    <source>
        <dbReference type="Pfam" id="PF00891"/>
    </source>
</evidence>
<dbReference type="PANTHER" id="PTHR43712:SF2">
    <property type="entry name" value="O-METHYLTRANSFERASE CICE"/>
    <property type="match status" value="1"/>
</dbReference>
<dbReference type="Pfam" id="PF00891">
    <property type="entry name" value="Methyltransf_2"/>
    <property type="match status" value="1"/>
</dbReference>
<dbReference type="InterPro" id="IPR016461">
    <property type="entry name" value="COMT-like"/>
</dbReference>
<comment type="caution">
    <text evidence="5">The sequence shown here is derived from an EMBL/GenBank/DDBJ whole genome shotgun (WGS) entry which is preliminary data.</text>
</comment>
<name>A0ABR2IHP9_9PEZI</name>
<feature type="domain" description="O-methyltransferase C-terminal" evidence="4">
    <location>
        <begin position="231"/>
        <end position="379"/>
    </location>
</feature>
<evidence type="ECO:0000256" key="1">
    <source>
        <dbReference type="ARBA" id="ARBA00022603"/>
    </source>
</evidence>
<evidence type="ECO:0000313" key="5">
    <source>
        <dbReference type="EMBL" id="KAK8863092.1"/>
    </source>
</evidence>
<dbReference type="Gene3D" id="1.10.10.10">
    <property type="entry name" value="Winged helix-like DNA-binding domain superfamily/Winged helix DNA-binding domain"/>
    <property type="match status" value="1"/>
</dbReference>
<dbReference type="PROSITE" id="PS51683">
    <property type="entry name" value="SAM_OMT_II"/>
    <property type="match status" value="1"/>
</dbReference>
<reference evidence="5 6" key="1">
    <citation type="journal article" date="2024" name="IMA Fungus">
        <title>Apiospora arundinis, a panoply of carbohydrate-active enzymes and secondary metabolites.</title>
        <authorList>
            <person name="Sorensen T."/>
            <person name="Petersen C."/>
            <person name="Muurmann A.T."/>
            <person name="Christiansen J.V."/>
            <person name="Brundto M.L."/>
            <person name="Overgaard C.K."/>
            <person name="Boysen A.T."/>
            <person name="Wollenberg R.D."/>
            <person name="Larsen T.O."/>
            <person name="Sorensen J.L."/>
            <person name="Nielsen K.L."/>
            <person name="Sondergaard T.E."/>
        </authorList>
    </citation>
    <scope>NUCLEOTIDE SEQUENCE [LARGE SCALE GENOMIC DNA]</scope>
    <source>
        <strain evidence="5 6">AAU 773</strain>
    </source>
</reference>
<evidence type="ECO:0000313" key="6">
    <source>
        <dbReference type="Proteomes" id="UP001390339"/>
    </source>
</evidence>
<dbReference type="SUPFAM" id="SSF53335">
    <property type="entry name" value="S-adenosyl-L-methionine-dependent methyltransferases"/>
    <property type="match status" value="1"/>
</dbReference>
<evidence type="ECO:0000256" key="2">
    <source>
        <dbReference type="ARBA" id="ARBA00022679"/>
    </source>
</evidence>
<dbReference type="Gene3D" id="3.40.50.150">
    <property type="entry name" value="Vaccinia Virus protein VP39"/>
    <property type="match status" value="1"/>
</dbReference>
<dbReference type="SUPFAM" id="SSF46785">
    <property type="entry name" value="Winged helix' DNA-binding domain"/>
    <property type="match status" value="1"/>
</dbReference>
<dbReference type="InterPro" id="IPR036390">
    <property type="entry name" value="WH_DNA-bd_sf"/>
</dbReference>
<dbReference type="PANTHER" id="PTHR43712">
    <property type="entry name" value="PUTATIVE (AFU_ORTHOLOGUE AFUA_4G14580)-RELATED"/>
    <property type="match status" value="1"/>
</dbReference>
<dbReference type="Proteomes" id="UP001390339">
    <property type="component" value="Unassembled WGS sequence"/>
</dbReference>
<gene>
    <name evidence="5" type="ORF">PGQ11_009327</name>
</gene>
<dbReference type="InterPro" id="IPR029063">
    <property type="entry name" value="SAM-dependent_MTases_sf"/>
</dbReference>
<dbReference type="InterPro" id="IPR036388">
    <property type="entry name" value="WH-like_DNA-bd_sf"/>
</dbReference>
<dbReference type="InterPro" id="IPR001077">
    <property type="entry name" value="COMT_C"/>
</dbReference>
<accession>A0ABR2IHP9</accession>